<keyword evidence="3" id="KW-1185">Reference proteome</keyword>
<proteinExistence type="predicted"/>
<comment type="caution">
    <text evidence="2">The sequence shown here is derived from an EMBL/GenBank/DDBJ whole genome shotgun (WGS) entry which is preliminary data.</text>
</comment>
<dbReference type="PROSITE" id="PS50835">
    <property type="entry name" value="IG_LIKE"/>
    <property type="match status" value="1"/>
</dbReference>
<dbReference type="InterPro" id="IPR036179">
    <property type="entry name" value="Ig-like_dom_sf"/>
</dbReference>
<accession>A0AAV2IS38</accession>
<dbReference type="InterPro" id="IPR013783">
    <property type="entry name" value="Ig-like_fold"/>
</dbReference>
<evidence type="ECO:0000259" key="1">
    <source>
        <dbReference type="PROSITE" id="PS50835"/>
    </source>
</evidence>
<feature type="domain" description="Ig-like" evidence="1">
    <location>
        <begin position="7"/>
        <end position="95"/>
    </location>
</feature>
<feature type="non-terminal residue" evidence="2">
    <location>
        <position position="1"/>
    </location>
</feature>
<dbReference type="AlphaFoldDB" id="A0AAV2IS38"/>
<dbReference type="Proteomes" id="UP001497497">
    <property type="component" value="Unassembled WGS sequence"/>
</dbReference>
<gene>
    <name evidence="2" type="ORF">GSLYS_00022220001</name>
</gene>
<name>A0AAV2IS38_LYMST</name>
<evidence type="ECO:0000313" key="3">
    <source>
        <dbReference type="Proteomes" id="UP001497497"/>
    </source>
</evidence>
<dbReference type="EMBL" id="CAXITT010002067">
    <property type="protein sequence ID" value="CAL1548903.1"/>
    <property type="molecule type" value="Genomic_DNA"/>
</dbReference>
<reference evidence="2 3" key="1">
    <citation type="submission" date="2024-04" db="EMBL/GenBank/DDBJ databases">
        <authorList>
            <consortium name="Genoscope - CEA"/>
            <person name="William W."/>
        </authorList>
    </citation>
    <scope>NUCLEOTIDE SEQUENCE [LARGE SCALE GENOMIC DNA]</scope>
</reference>
<protein>
    <recommendedName>
        <fullName evidence="1">Ig-like domain-containing protein</fullName>
    </recommendedName>
</protein>
<dbReference type="Pfam" id="PF13927">
    <property type="entry name" value="Ig_3"/>
    <property type="match status" value="1"/>
</dbReference>
<sequence length="99" mass="11016">LFTEEFPEFTELPYSQVISHHAPVTLKCSAIPTDAQIRWLYNGQPLDERRHAGLHILGSDLHFHHAREAAGYDGEYRCTATTSLGTIISQPAVLSKPGM</sequence>
<dbReference type="InterPro" id="IPR007110">
    <property type="entry name" value="Ig-like_dom"/>
</dbReference>
<organism evidence="2 3">
    <name type="scientific">Lymnaea stagnalis</name>
    <name type="common">Great pond snail</name>
    <name type="synonym">Helix stagnalis</name>
    <dbReference type="NCBI Taxonomy" id="6523"/>
    <lineage>
        <taxon>Eukaryota</taxon>
        <taxon>Metazoa</taxon>
        <taxon>Spiralia</taxon>
        <taxon>Lophotrochozoa</taxon>
        <taxon>Mollusca</taxon>
        <taxon>Gastropoda</taxon>
        <taxon>Heterobranchia</taxon>
        <taxon>Euthyneura</taxon>
        <taxon>Panpulmonata</taxon>
        <taxon>Hygrophila</taxon>
        <taxon>Lymnaeoidea</taxon>
        <taxon>Lymnaeidae</taxon>
        <taxon>Lymnaea</taxon>
    </lineage>
</organism>
<dbReference type="InterPro" id="IPR003599">
    <property type="entry name" value="Ig_sub"/>
</dbReference>
<dbReference type="SUPFAM" id="SSF48726">
    <property type="entry name" value="Immunoglobulin"/>
    <property type="match status" value="1"/>
</dbReference>
<evidence type="ECO:0000313" key="2">
    <source>
        <dbReference type="EMBL" id="CAL1548903.1"/>
    </source>
</evidence>
<dbReference type="Gene3D" id="2.60.40.10">
    <property type="entry name" value="Immunoglobulins"/>
    <property type="match status" value="1"/>
</dbReference>
<dbReference type="SMART" id="SM00409">
    <property type="entry name" value="IG"/>
    <property type="match status" value="1"/>
</dbReference>